<feature type="transmembrane region" description="Helical" evidence="1">
    <location>
        <begin position="133"/>
        <end position="154"/>
    </location>
</feature>
<keyword evidence="1" id="KW-0812">Transmembrane</keyword>
<evidence type="ECO:0000313" key="2">
    <source>
        <dbReference type="EMBL" id="CAB4828569.1"/>
    </source>
</evidence>
<organism evidence="4">
    <name type="scientific">freshwater metagenome</name>
    <dbReference type="NCBI Taxonomy" id="449393"/>
    <lineage>
        <taxon>unclassified sequences</taxon>
        <taxon>metagenomes</taxon>
        <taxon>ecological metagenomes</taxon>
    </lineage>
</organism>
<dbReference type="EMBL" id="CAFABE010000038">
    <property type="protein sequence ID" value="CAB4828569.1"/>
    <property type="molecule type" value="Genomic_DNA"/>
</dbReference>
<feature type="transmembrane region" description="Helical" evidence="1">
    <location>
        <begin position="64"/>
        <end position="88"/>
    </location>
</feature>
<dbReference type="EMBL" id="CAFBPM010000001">
    <property type="protein sequence ID" value="CAB5006742.1"/>
    <property type="molecule type" value="Genomic_DNA"/>
</dbReference>
<reference evidence="4" key="1">
    <citation type="submission" date="2020-05" db="EMBL/GenBank/DDBJ databases">
        <authorList>
            <person name="Chiriac C."/>
            <person name="Salcher M."/>
            <person name="Ghai R."/>
            <person name="Kavagutti S V."/>
        </authorList>
    </citation>
    <scope>NUCLEOTIDE SEQUENCE</scope>
</reference>
<dbReference type="EMBL" id="CAFBLT010000001">
    <property type="protein sequence ID" value="CAB4874260.1"/>
    <property type="molecule type" value="Genomic_DNA"/>
</dbReference>
<evidence type="ECO:0000313" key="3">
    <source>
        <dbReference type="EMBL" id="CAB4874260.1"/>
    </source>
</evidence>
<keyword evidence="1" id="KW-1133">Transmembrane helix</keyword>
<name>A0A6J7PW97_9ZZZZ</name>
<proteinExistence type="predicted"/>
<protein>
    <submittedName>
        <fullName evidence="4">Unannotated protein</fullName>
    </submittedName>
</protein>
<keyword evidence="1" id="KW-0472">Membrane</keyword>
<gene>
    <name evidence="2" type="ORF">UFOPK3164_00943</name>
    <name evidence="3" type="ORF">UFOPK3427_01019</name>
    <name evidence="4" type="ORF">UFOPK4112_00067</name>
</gene>
<dbReference type="AlphaFoldDB" id="A0A6J7PW97"/>
<feature type="transmembrane region" description="Helical" evidence="1">
    <location>
        <begin position="161"/>
        <end position="184"/>
    </location>
</feature>
<feature type="transmembrane region" description="Helical" evidence="1">
    <location>
        <begin position="109"/>
        <end position="127"/>
    </location>
</feature>
<accession>A0A6J7PW97</accession>
<evidence type="ECO:0000313" key="4">
    <source>
        <dbReference type="EMBL" id="CAB5006742.1"/>
    </source>
</evidence>
<sequence length="185" mass="20225">MSVPESQPKNEKLTRHGLLLQVAHKIIDWVDPEQHAEGVVYGIITVGAVIAIESASDLAPSHDIAGTILVLVVYWMVHSYSTVMGNLFRTKEAWHWGLVKETMRDEFSIMRGAALPIIMMTVFALFGSGTTQVMWAGLITVMVLIMAFQAVAGARAGLRGIALWAQLAVGLFFGLFLIVIKYVVG</sequence>
<evidence type="ECO:0000256" key="1">
    <source>
        <dbReference type="SAM" id="Phobius"/>
    </source>
</evidence>